<name>A0AAV0HU12_9ROSI</name>
<dbReference type="EMBL" id="CAMGYJ010000003">
    <property type="protein sequence ID" value="CAI0388661.1"/>
    <property type="molecule type" value="Genomic_DNA"/>
</dbReference>
<evidence type="ECO:0000313" key="3">
    <source>
        <dbReference type="Proteomes" id="UP001154282"/>
    </source>
</evidence>
<feature type="compositionally biased region" description="Basic and acidic residues" evidence="1">
    <location>
        <begin position="89"/>
        <end position="106"/>
    </location>
</feature>
<evidence type="ECO:0000256" key="1">
    <source>
        <dbReference type="SAM" id="MobiDB-lite"/>
    </source>
</evidence>
<sequence>VLIIVLRQAQRQNTGLRVGEPKGLGIDGLDVSRQVSGGSDLAQFPPPLPSGEEELTREHLVDEGVLVGRRIDHGFEIGDGSGNQVAVEAEDKAAEEERLGAERGDSVGDGAVRFGVGRADGEVHEDSVGHRGVWWRRRRWRKGDGGEGGGEEEGAAGECDGGWEEVRRRRRRDERESHGGSEVVGTASFFNVMAGDGWSTYLDKSR</sequence>
<dbReference type="Proteomes" id="UP001154282">
    <property type="component" value="Unassembled WGS sequence"/>
</dbReference>
<feature type="region of interest" description="Disordered" evidence="1">
    <location>
        <begin position="141"/>
        <end position="188"/>
    </location>
</feature>
<feature type="non-terminal residue" evidence="2">
    <location>
        <position position="1"/>
    </location>
</feature>
<keyword evidence="3" id="KW-1185">Reference proteome</keyword>
<evidence type="ECO:0000313" key="2">
    <source>
        <dbReference type="EMBL" id="CAI0388661.1"/>
    </source>
</evidence>
<gene>
    <name evidence="2" type="ORF">LITE_LOCUS5913</name>
</gene>
<accession>A0AAV0HU12</accession>
<organism evidence="2 3">
    <name type="scientific">Linum tenue</name>
    <dbReference type="NCBI Taxonomy" id="586396"/>
    <lineage>
        <taxon>Eukaryota</taxon>
        <taxon>Viridiplantae</taxon>
        <taxon>Streptophyta</taxon>
        <taxon>Embryophyta</taxon>
        <taxon>Tracheophyta</taxon>
        <taxon>Spermatophyta</taxon>
        <taxon>Magnoliopsida</taxon>
        <taxon>eudicotyledons</taxon>
        <taxon>Gunneridae</taxon>
        <taxon>Pentapetalae</taxon>
        <taxon>rosids</taxon>
        <taxon>fabids</taxon>
        <taxon>Malpighiales</taxon>
        <taxon>Linaceae</taxon>
        <taxon>Linum</taxon>
    </lineage>
</organism>
<comment type="caution">
    <text evidence="2">The sequence shown here is derived from an EMBL/GenBank/DDBJ whole genome shotgun (WGS) entry which is preliminary data.</text>
</comment>
<dbReference type="AlphaFoldDB" id="A0AAV0HU12"/>
<feature type="region of interest" description="Disordered" evidence="1">
    <location>
        <begin position="80"/>
        <end position="106"/>
    </location>
</feature>
<proteinExistence type="predicted"/>
<protein>
    <submittedName>
        <fullName evidence="2">Uncharacterized protein</fullName>
    </submittedName>
</protein>
<reference evidence="2" key="1">
    <citation type="submission" date="2022-08" db="EMBL/GenBank/DDBJ databases">
        <authorList>
            <person name="Gutierrez-Valencia J."/>
        </authorList>
    </citation>
    <scope>NUCLEOTIDE SEQUENCE</scope>
</reference>